<dbReference type="Proteomes" id="UP000598971">
    <property type="component" value="Unassembled WGS sequence"/>
</dbReference>
<evidence type="ECO:0000313" key="3">
    <source>
        <dbReference type="Proteomes" id="UP000598971"/>
    </source>
</evidence>
<dbReference type="EMBL" id="WHPF01000014">
    <property type="protein sequence ID" value="NNV57348.1"/>
    <property type="molecule type" value="Genomic_DNA"/>
</dbReference>
<reference evidence="2" key="1">
    <citation type="submission" date="2019-10" db="EMBL/GenBank/DDBJ databases">
        <title>Draft genome sequence of Panacibacter sp. KCS-6.</title>
        <authorList>
            <person name="Yim K.J."/>
        </authorList>
    </citation>
    <scope>NUCLEOTIDE SEQUENCE</scope>
    <source>
        <strain evidence="2">KCS-6</strain>
    </source>
</reference>
<keyword evidence="3" id="KW-1185">Reference proteome</keyword>
<proteinExistence type="predicted"/>
<comment type="caution">
    <text evidence="2">The sequence shown here is derived from an EMBL/GenBank/DDBJ whole genome shotgun (WGS) entry which is preliminary data.</text>
</comment>
<accession>A0A8J8JUS8</accession>
<dbReference type="RefSeq" id="WP_171609295.1">
    <property type="nucleotide sequence ID" value="NZ_WHPF01000014.1"/>
</dbReference>
<gene>
    <name evidence="2" type="ORF">GD597_17890</name>
</gene>
<organism evidence="2 3">
    <name type="scientific">Limnovirga soli</name>
    <dbReference type="NCBI Taxonomy" id="2656915"/>
    <lineage>
        <taxon>Bacteria</taxon>
        <taxon>Pseudomonadati</taxon>
        <taxon>Bacteroidota</taxon>
        <taxon>Chitinophagia</taxon>
        <taxon>Chitinophagales</taxon>
        <taxon>Chitinophagaceae</taxon>
        <taxon>Limnovirga</taxon>
    </lineage>
</organism>
<name>A0A8J8JUS8_9BACT</name>
<evidence type="ECO:0000259" key="1">
    <source>
        <dbReference type="Pfam" id="PF10592"/>
    </source>
</evidence>
<sequence length="593" mass="69372">MAITLDRLTETHNLLKSKYGGLKEDYFTPIYISDKFERPIESILDNCAFGNNDYGIDGYYIDKEAKNLYLYQFKWSDNYELFKETYKRLIKHGVERIFGDPYTDSFINKVVPKLKLELQEYKDIINKVYICFVFNGEPEKAEGSRVLESLREELESKKHFIDSYFNSNEITLTIQYISNETKKINQTSRTKKTFQYNIAFKAQSVKKASGNEMLHLGFISLYDLYRMFVDMKQRLFEKNIRAGLEADLAPNQAIKKSLKDIVLNKKISPEYFTFHHNGITLFAEKLESENGTTKIVEPRVLNGAQTITTLSRFVEDIQKQPNFSEYEETLKQIEVIGKIITNGTQEFVTQVTISNNKQNPVESWNLRANDLIQLEFDDKFRNDGIFYERQENSFANLRDSDLEELGIEHHKEIKIKKLAQTFLAIQGEIDKVSEIGKVFETDTLYEKTFRPDFIKADTRKIIISYKVQFRLNAIIKEIESRGENKYFFVRYARNLVWALAIQGLLNDQYADDILENYGHTLSVEADFNSIVKDIGSKKIRIILSELIKLKKYDDYMVDGKYSFLKTRIAFVDCMTIANKRYGWEMLKITHNGQ</sequence>
<evidence type="ECO:0000313" key="2">
    <source>
        <dbReference type="EMBL" id="NNV57348.1"/>
    </source>
</evidence>
<protein>
    <recommendedName>
        <fullName evidence="1">Abortive phage infection protein C-terminal domain-containing protein</fullName>
    </recommendedName>
</protein>
<dbReference type="Pfam" id="PF10592">
    <property type="entry name" value="AIPR"/>
    <property type="match status" value="1"/>
</dbReference>
<feature type="domain" description="Abortive phage infection protein C-terminal" evidence="1">
    <location>
        <begin position="236"/>
        <end position="536"/>
    </location>
</feature>
<dbReference type="AlphaFoldDB" id="A0A8J8JUS8"/>
<dbReference type="InterPro" id="IPR018891">
    <property type="entry name" value="AIPR_C"/>
</dbReference>